<dbReference type="Proteomes" id="UP001056120">
    <property type="component" value="Linkage Group LG26"/>
</dbReference>
<name>A0ACB8ZBS6_9ASTR</name>
<evidence type="ECO:0000313" key="1">
    <source>
        <dbReference type="EMBL" id="KAI3695196.1"/>
    </source>
</evidence>
<evidence type="ECO:0000313" key="2">
    <source>
        <dbReference type="Proteomes" id="UP001056120"/>
    </source>
</evidence>
<reference evidence="2" key="1">
    <citation type="journal article" date="2022" name="Mol. Ecol. Resour.">
        <title>The genomes of chicory, endive, great burdock and yacon provide insights into Asteraceae palaeo-polyploidization history and plant inulin production.</title>
        <authorList>
            <person name="Fan W."/>
            <person name="Wang S."/>
            <person name="Wang H."/>
            <person name="Wang A."/>
            <person name="Jiang F."/>
            <person name="Liu H."/>
            <person name="Zhao H."/>
            <person name="Xu D."/>
            <person name="Zhang Y."/>
        </authorList>
    </citation>
    <scope>NUCLEOTIDE SEQUENCE [LARGE SCALE GENOMIC DNA]</scope>
    <source>
        <strain evidence="2">cv. Yunnan</strain>
    </source>
</reference>
<reference evidence="1 2" key="2">
    <citation type="journal article" date="2022" name="Mol. Ecol. Resour.">
        <title>The genomes of chicory, endive, great burdock and yacon provide insights into Asteraceae paleo-polyploidization history and plant inulin production.</title>
        <authorList>
            <person name="Fan W."/>
            <person name="Wang S."/>
            <person name="Wang H."/>
            <person name="Wang A."/>
            <person name="Jiang F."/>
            <person name="Liu H."/>
            <person name="Zhao H."/>
            <person name="Xu D."/>
            <person name="Zhang Y."/>
        </authorList>
    </citation>
    <scope>NUCLEOTIDE SEQUENCE [LARGE SCALE GENOMIC DNA]</scope>
    <source>
        <strain evidence="2">cv. Yunnan</strain>
        <tissue evidence="1">Leaves</tissue>
    </source>
</reference>
<comment type="caution">
    <text evidence="1">The sequence shown here is derived from an EMBL/GenBank/DDBJ whole genome shotgun (WGS) entry which is preliminary data.</text>
</comment>
<dbReference type="EMBL" id="CM042043">
    <property type="protein sequence ID" value="KAI3695196.1"/>
    <property type="molecule type" value="Genomic_DNA"/>
</dbReference>
<keyword evidence="2" id="KW-1185">Reference proteome</keyword>
<organism evidence="1 2">
    <name type="scientific">Smallanthus sonchifolius</name>
    <dbReference type="NCBI Taxonomy" id="185202"/>
    <lineage>
        <taxon>Eukaryota</taxon>
        <taxon>Viridiplantae</taxon>
        <taxon>Streptophyta</taxon>
        <taxon>Embryophyta</taxon>
        <taxon>Tracheophyta</taxon>
        <taxon>Spermatophyta</taxon>
        <taxon>Magnoliopsida</taxon>
        <taxon>eudicotyledons</taxon>
        <taxon>Gunneridae</taxon>
        <taxon>Pentapetalae</taxon>
        <taxon>asterids</taxon>
        <taxon>campanulids</taxon>
        <taxon>Asterales</taxon>
        <taxon>Asteraceae</taxon>
        <taxon>Asteroideae</taxon>
        <taxon>Heliantheae alliance</taxon>
        <taxon>Millerieae</taxon>
        <taxon>Smallanthus</taxon>
    </lineage>
</organism>
<accession>A0ACB8ZBS6</accession>
<proteinExistence type="predicted"/>
<sequence length="166" mass="18449">MSVVEKESIKVIAQSIGIANLSRDVLLSLAADIEYGVLGIMHVKFQEAIKCMHHAKRTAMTSDDVDSALELRKMEPIYVASGNSLRFKRATKSKDLFYVEDNDVEFRELSIEGVQPAIPENAPLEVLLAPYDNRIPDCKEDGVSVDIKTPVKHVLSIELQVLLLLS</sequence>
<protein>
    <submittedName>
        <fullName evidence="1">Uncharacterized protein</fullName>
    </submittedName>
</protein>
<gene>
    <name evidence="1" type="ORF">L1987_78186</name>
</gene>